<sequence>MSHSPHTQDYSATQKLPQKKIPVEEVAQAATRSSPSTTWYSIALKDKLNLNHTLPRHILQDNADYALGISAKLKSYRFNHTHANIVGQLERRHSTTA</sequence>
<dbReference type="AlphaFoldDB" id="A0A5B7JC85"/>
<accession>A0A5B7JC85</accession>
<evidence type="ECO:0000313" key="3">
    <source>
        <dbReference type="Proteomes" id="UP000324222"/>
    </source>
</evidence>
<organism evidence="2 3">
    <name type="scientific">Portunus trituberculatus</name>
    <name type="common">Swimming crab</name>
    <name type="synonym">Neptunus trituberculatus</name>
    <dbReference type="NCBI Taxonomy" id="210409"/>
    <lineage>
        <taxon>Eukaryota</taxon>
        <taxon>Metazoa</taxon>
        <taxon>Ecdysozoa</taxon>
        <taxon>Arthropoda</taxon>
        <taxon>Crustacea</taxon>
        <taxon>Multicrustacea</taxon>
        <taxon>Malacostraca</taxon>
        <taxon>Eumalacostraca</taxon>
        <taxon>Eucarida</taxon>
        <taxon>Decapoda</taxon>
        <taxon>Pleocyemata</taxon>
        <taxon>Brachyura</taxon>
        <taxon>Eubrachyura</taxon>
        <taxon>Portunoidea</taxon>
        <taxon>Portunidae</taxon>
        <taxon>Portuninae</taxon>
        <taxon>Portunus</taxon>
    </lineage>
</organism>
<evidence type="ECO:0000256" key="1">
    <source>
        <dbReference type="SAM" id="MobiDB-lite"/>
    </source>
</evidence>
<comment type="caution">
    <text evidence="2">The sequence shown here is derived from an EMBL/GenBank/DDBJ whole genome shotgun (WGS) entry which is preliminary data.</text>
</comment>
<dbReference type="Proteomes" id="UP000324222">
    <property type="component" value="Unassembled WGS sequence"/>
</dbReference>
<name>A0A5B7JC85_PORTR</name>
<dbReference type="EMBL" id="VSRR010096190">
    <property type="protein sequence ID" value="MPC93812.1"/>
    <property type="molecule type" value="Genomic_DNA"/>
</dbReference>
<reference evidence="2 3" key="1">
    <citation type="submission" date="2019-05" db="EMBL/GenBank/DDBJ databases">
        <title>Another draft genome of Portunus trituberculatus and its Hox gene families provides insights of decapod evolution.</title>
        <authorList>
            <person name="Jeong J.-H."/>
            <person name="Song I."/>
            <person name="Kim S."/>
            <person name="Choi T."/>
            <person name="Kim D."/>
            <person name="Ryu S."/>
            <person name="Kim W."/>
        </authorList>
    </citation>
    <scope>NUCLEOTIDE SEQUENCE [LARGE SCALE GENOMIC DNA]</scope>
    <source>
        <tissue evidence="2">Muscle</tissue>
    </source>
</reference>
<gene>
    <name evidence="2" type="ORF">E2C01_088954</name>
</gene>
<evidence type="ECO:0000313" key="2">
    <source>
        <dbReference type="EMBL" id="MPC93812.1"/>
    </source>
</evidence>
<proteinExistence type="predicted"/>
<protein>
    <submittedName>
        <fullName evidence="2">Uncharacterized protein</fullName>
    </submittedName>
</protein>
<keyword evidence="3" id="KW-1185">Reference proteome</keyword>
<feature type="region of interest" description="Disordered" evidence="1">
    <location>
        <begin position="1"/>
        <end position="34"/>
    </location>
</feature>
<feature type="compositionally biased region" description="Polar residues" evidence="1">
    <location>
        <begin position="1"/>
        <end position="16"/>
    </location>
</feature>